<dbReference type="OrthoDB" id="3363734at2759"/>
<protein>
    <submittedName>
        <fullName evidence="2">Uncharacterized protein</fullName>
    </submittedName>
</protein>
<feature type="region of interest" description="Disordered" evidence="1">
    <location>
        <begin position="1"/>
        <end position="82"/>
    </location>
</feature>
<feature type="compositionally biased region" description="Polar residues" evidence="1">
    <location>
        <begin position="51"/>
        <end position="73"/>
    </location>
</feature>
<accession>A0A5C3KS52</accession>
<dbReference type="AlphaFoldDB" id="A0A5C3KS52"/>
<keyword evidence="3" id="KW-1185">Reference proteome</keyword>
<gene>
    <name evidence="2" type="ORF">FA15DRAFT_757368</name>
</gene>
<organism evidence="2 3">
    <name type="scientific">Coprinopsis marcescibilis</name>
    <name type="common">Agaric fungus</name>
    <name type="synonym">Psathyrella marcescibilis</name>
    <dbReference type="NCBI Taxonomy" id="230819"/>
    <lineage>
        <taxon>Eukaryota</taxon>
        <taxon>Fungi</taxon>
        <taxon>Dikarya</taxon>
        <taxon>Basidiomycota</taxon>
        <taxon>Agaricomycotina</taxon>
        <taxon>Agaricomycetes</taxon>
        <taxon>Agaricomycetidae</taxon>
        <taxon>Agaricales</taxon>
        <taxon>Agaricineae</taxon>
        <taxon>Psathyrellaceae</taxon>
        <taxon>Coprinopsis</taxon>
    </lineage>
</organism>
<evidence type="ECO:0000313" key="2">
    <source>
        <dbReference type="EMBL" id="TFK23256.1"/>
    </source>
</evidence>
<feature type="compositionally biased region" description="Polar residues" evidence="1">
    <location>
        <begin position="181"/>
        <end position="192"/>
    </location>
</feature>
<dbReference type="Gene3D" id="3.30.710.10">
    <property type="entry name" value="Potassium Channel Kv1.1, Chain A"/>
    <property type="match status" value="1"/>
</dbReference>
<dbReference type="InterPro" id="IPR011333">
    <property type="entry name" value="SKP1/BTB/POZ_sf"/>
</dbReference>
<evidence type="ECO:0000313" key="3">
    <source>
        <dbReference type="Proteomes" id="UP000307440"/>
    </source>
</evidence>
<feature type="compositionally biased region" description="Polar residues" evidence="1">
    <location>
        <begin position="145"/>
        <end position="163"/>
    </location>
</feature>
<evidence type="ECO:0000256" key="1">
    <source>
        <dbReference type="SAM" id="MobiDB-lite"/>
    </source>
</evidence>
<sequence length="529" mass="58118">MLSSTKPRSHHARPFHTPSSSISSPLDIPVAPTSPYYSPSSTPPPGARRPSISTTMHWLSRSANSTQGSSSPYAPSKPVKISEPKLVRGIDALTHPRNGALGTGATVVRTPDDALREVGVRLTYDLKSNDTPKAHKPRKEKKASISKTITIPPSHLDYSTMSSPPLPPLPIPESDEENELSKSYESSTLRSRSPTKRSRDTANVTPPTAKLTVAPTPTPIPIPRSPSLRPSLKIRSTISSDEAVPPLPSAVPPSPCPPFKPMLMSEPPSFPTSNDNVIITIETCTATYKTSLETIRSRPSNLSSYIDSVLSKPQRSNSSTSSVYSNDEDHLATYRQHLISQGLVPHPYRNIHIFLDRPSAPYTHILSYLRSNPATPEYPEYIPRAVLYQQLAHARLESLIELRDEAAYLRLEGLHKMCVDEIRKLHAPKMHVRGNSVSSHSVSAQSMQASISTLQTLLERVETDARSSSHSLPLPHDNRIKERDNSMSDQSSTPSSRGPPTPQSWESGHTRNRSLPTQRSLKSPPVGWI</sequence>
<dbReference type="Proteomes" id="UP000307440">
    <property type="component" value="Unassembled WGS sequence"/>
</dbReference>
<proteinExistence type="predicted"/>
<dbReference type="STRING" id="230819.A0A5C3KS52"/>
<feature type="region of interest" description="Disordered" evidence="1">
    <location>
        <begin position="126"/>
        <end position="230"/>
    </location>
</feature>
<feature type="compositionally biased region" description="Basic and acidic residues" evidence="1">
    <location>
        <begin position="476"/>
        <end position="486"/>
    </location>
</feature>
<feature type="region of interest" description="Disordered" evidence="1">
    <location>
        <begin position="462"/>
        <end position="529"/>
    </location>
</feature>
<reference evidence="2 3" key="1">
    <citation type="journal article" date="2019" name="Nat. Ecol. Evol.">
        <title>Megaphylogeny resolves global patterns of mushroom evolution.</title>
        <authorList>
            <person name="Varga T."/>
            <person name="Krizsan K."/>
            <person name="Foldi C."/>
            <person name="Dima B."/>
            <person name="Sanchez-Garcia M."/>
            <person name="Sanchez-Ramirez S."/>
            <person name="Szollosi G.J."/>
            <person name="Szarkandi J.G."/>
            <person name="Papp V."/>
            <person name="Albert L."/>
            <person name="Andreopoulos W."/>
            <person name="Angelini C."/>
            <person name="Antonin V."/>
            <person name="Barry K.W."/>
            <person name="Bougher N.L."/>
            <person name="Buchanan P."/>
            <person name="Buyck B."/>
            <person name="Bense V."/>
            <person name="Catcheside P."/>
            <person name="Chovatia M."/>
            <person name="Cooper J."/>
            <person name="Damon W."/>
            <person name="Desjardin D."/>
            <person name="Finy P."/>
            <person name="Geml J."/>
            <person name="Haridas S."/>
            <person name="Hughes K."/>
            <person name="Justo A."/>
            <person name="Karasinski D."/>
            <person name="Kautmanova I."/>
            <person name="Kiss B."/>
            <person name="Kocsube S."/>
            <person name="Kotiranta H."/>
            <person name="LaButti K.M."/>
            <person name="Lechner B.E."/>
            <person name="Liimatainen K."/>
            <person name="Lipzen A."/>
            <person name="Lukacs Z."/>
            <person name="Mihaltcheva S."/>
            <person name="Morgado L.N."/>
            <person name="Niskanen T."/>
            <person name="Noordeloos M.E."/>
            <person name="Ohm R.A."/>
            <person name="Ortiz-Santana B."/>
            <person name="Ovrebo C."/>
            <person name="Racz N."/>
            <person name="Riley R."/>
            <person name="Savchenko A."/>
            <person name="Shiryaev A."/>
            <person name="Soop K."/>
            <person name="Spirin V."/>
            <person name="Szebenyi C."/>
            <person name="Tomsovsky M."/>
            <person name="Tulloss R.E."/>
            <person name="Uehling J."/>
            <person name="Grigoriev I.V."/>
            <person name="Vagvolgyi C."/>
            <person name="Papp T."/>
            <person name="Martin F.M."/>
            <person name="Miettinen O."/>
            <person name="Hibbett D.S."/>
            <person name="Nagy L.G."/>
        </authorList>
    </citation>
    <scope>NUCLEOTIDE SEQUENCE [LARGE SCALE GENOMIC DNA]</scope>
    <source>
        <strain evidence="2 3">CBS 121175</strain>
    </source>
</reference>
<name>A0A5C3KS52_COPMA</name>
<dbReference type="EMBL" id="ML210222">
    <property type="protein sequence ID" value="TFK23256.1"/>
    <property type="molecule type" value="Genomic_DNA"/>
</dbReference>